<keyword evidence="1" id="KW-0812">Transmembrane</keyword>
<dbReference type="OrthoDB" id="359931at2"/>
<accession>A0A150FNK9</accession>
<keyword evidence="5" id="KW-1185">Reference proteome</keyword>
<comment type="caution">
    <text evidence="2">The sequence shown here is derived from an EMBL/GenBank/DDBJ whole genome shotgun (WGS) entry which is preliminary data.</text>
</comment>
<dbReference type="InterPro" id="IPR025324">
    <property type="entry name" value="DUF4230"/>
</dbReference>
<reference evidence="2 4" key="1">
    <citation type="submission" date="2016-02" db="EMBL/GenBank/DDBJ databases">
        <title>Draft genome sequence for Clostridium paradoxum JW-YL-7.</title>
        <authorList>
            <person name="Utturkar S.M."/>
            <person name="Lancaster A."/>
            <person name="Poole F.L."/>
            <person name="Adams M.W."/>
            <person name="Brown S.D."/>
        </authorList>
    </citation>
    <scope>NUCLEOTIDE SEQUENCE [LARGE SCALE GENOMIC DNA]</scope>
    <source>
        <strain evidence="2 4">JW-YL-7</strain>
    </source>
</reference>
<dbReference type="AlphaFoldDB" id="A0A150FNK9"/>
<gene>
    <name evidence="2" type="ORF">JWYL7_0223</name>
    <name evidence="3" type="ORF">SAMN05661008_01137</name>
</gene>
<evidence type="ECO:0000313" key="2">
    <source>
        <dbReference type="EMBL" id="KXZ39148.1"/>
    </source>
</evidence>
<sequence>MISKINKIKIILLVLIIIVSFISVYKINRNFSKVESNIIMERLSTISELSTTKYYYSNIISFRENKRIKEIEIPFTEKSFLIKYEGYIKAGIKLDSVDISVDKTKNSITVKLDKAVILEHNIDEKNVYVYDEKNAIFNRLSFNDMINEILNQKKLTEKEIIEKGFLDEASENSRKFLEEFFKDLGYQDINIIFNK</sequence>
<evidence type="ECO:0000256" key="1">
    <source>
        <dbReference type="SAM" id="Phobius"/>
    </source>
</evidence>
<evidence type="ECO:0008006" key="6">
    <source>
        <dbReference type="Google" id="ProtNLM"/>
    </source>
</evidence>
<dbReference type="EMBL" id="LSFY01000001">
    <property type="protein sequence ID" value="KXZ39148.1"/>
    <property type="molecule type" value="Genomic_DNA"/>
</dbReference>
<dbReference type="Proteomes" id="UP000323392">
    <property type="component" value="Unassembled WGS sequence"/>
</dbReference>
<evidence type="ECO:0000313" key="5">
    <source>
        <dbReference type="Proteomes" id="UP000323392"/>
    </source>
</evidence>
<dbReference type="PATRIC" id="fig|1121328.3.peg.222"/>
<keyword evidence="1" id="KW-1133">Transmembrane helix</keyword>
<protein>
    <recommendedName>
        <fullName evidence="6">DUF4230 domain-containing protein</fullName>
    </recommendedName>
</protein>
<reference evidence="3 5" key="2">
    <citation type="submission" date="2016-11" db="EMBL/GenBank/DDBJ databases">
        <authorList>
            <person name="Varghese N."/>
            <person name="Submissions S."/>
        </authorList>
    </citation>
    <scope>NUCLEOTIDE SEQUENCE [LARGE SCALE GENOMIC DNA]</scope>
    <source>
        <strain evidence="3 5">DSM 7308</strain>
    </source>
</reference>
<dbReference type="Pfam" id="PF14014">
    <property type="entry name" value="DUF4230"/>
    <property type="match status" value="1"/>
</dbReference>
<evidence type="ECO:0000313" key="4">
    <source>
        <dbReference type="Proteomes" id="UP000092605"/>
    </source>
</evidence>
<dbReference type="Proteomes" id="UP000092605">
    <property type="component" value="Unassembled WGS sequence"/>
</dbReference>
<dbReference type="STRING" id="1121328.JWYL7_0223"/>
<keyword evidence="1" id="KW-0472">Membrane</keyword>
<dbReference type="RefSeq" id="WP_066067807.1">
    <property type="nucleotide sequence ID" value="NZ_FRBG01000007.1"/>
</dbReference>
<evidence type="ECO:0000313" key="3">
    <source>
        <dbReference type="EMBL" id="SHK91964.1"/>
    </source>
</evidence>
<proteinExistence type="predicted"/>
<name>A0A150FNK9_CLOPD</name>
<organism evidence="2 4">
    <name type="scientific">Alkalithermobacter thermoalcaliphilus JW-YL-7 = DSM 7308</name>
    <dbReference type="NCBI Taxonomy" id="1121328"/>
    <lineage>
        <taxon>Bacteria</taxon>
        <taxon>Bacillati</taxon>
        <taxon>Bacillota</taxon>
        <taxon>Clostridia</taxon>
        <taxon>Peptostreptococcales</taxon>
        <taxon>Tepidibacteraceae</taxon>
        <taxon>Alkalithermobacter</taxon>
    </lineage>
</organism>
<feature type="transmembrane region" description="Helical" evidence="1">
    <location>
        <begin position="7"/>
        <end position="25"/>
    </location>
</feature>
<dbReference type="EMBL" id="FRBG01000007">
    <property type="protein sequence ID" value="SHK91964.1"/>
    <property type="molecule type" value="Genomic_DNA"/>
</dbReference>